<evidence type="ECO:0000313" key="4">
    <source>
        <dbReference type="Proteomes" id="UP001589755"/>
    </source>
</evidence>
<keyword evidence="4" id="KW-1185">Reference proteome</keyword>
<gene>
    <name evidence="3" type="ORF">ACFFJ2_14030</name>
</gene>
<name>A0ABV6DA97_9HYPH</name>
<sequence>MKLETERLILRPWEDRDRAALAEIQGDAHVRRFFPRVMTREEVEADIDAAREKARLNGFHFQAAELKETGALVGLVGLGVIPDATRAAIPSHPRVEIGWVIGKQYWGQGLAPEGARAWLDYAWAIGLPEVVAFTAHINLPSQRVMQKLGMIHDPSDSFEHPKVPDGHPLRPHVVYRKRNPGP</sequence>
<dbReference type="GO" id="GO:0016746">
    <property type="term" value="F:acyltransferase activity"/>
    <property type="evidence" value="ECO:0007669"/>
    <property type="project" value="UniProtKB-KW"/>
</dbReference>
<reference evidence="3 4" key="1">
    <citation type="submission" date="2024-09" db="EMBL/GenBank/DDBJ databases">
        <authorList>
            <person name="Sun Q."/>
            <person name="Mori K."/>
        </authorList>
    </citation>
    <scope>NUCLEOTIDE SEQUENCE [LARGE SCALE GENOMIC DNA]</scope>
    <source>
        <strain evidence="3 4">CCM 8543</strain>
    </source>
</reference>
<dbReference type="Proteomes" id="UP001589755">
    <property type="component" value="Unassembled WGS sequence"/>
</dbReference>
<dbReference type="InterPro" id="IPR051531">
    <property type="entry name" value="N-acetyltransferase"/>
</dbReference>
<dbReference type="RefSeq" id="WP_261521799.1">
    <property type="nucleotide sequence ID" value="NZ_JAODNW010000020.1"/>
</dbReference>
<feature type="compositionally biased region" description="Basic and acidic residues" evidence="1">
    <location>
        <begin position="155"/>
        <end position="168"/>
    </location>
</feature>
<dbReference type="EC" id="2.3.-.-" evidence="3"/>
<feature type="domain" description="N-acetyltransferase" evidence="2">
    <location>
        <begin position="8"/>
        <end position="180"/>
    </location>
</feature>
<dbReference type="PANTHER" id="PTHR43792:SF1">
    <property type="entry name" value="N-ACETYLTRANSFERASE DOMAIN-CONTAINING PROTEIN"/>
    <property type="match status" value="1"/>
</dbReference>
<proteinExistence type="predicted"/>
<organism evidence="3 4">
    <name type="scientific">Chelativorans intermedius</name>
    <dbReference type="NCBI Taxonomy" id="515947"/>
    <lineage>
        <taxon>Bacteria</taxon>
        <taxon>Pseudomonadati</taxon>
        <taxon>Pseudomonadota</taxon>
        <taxon>Alphaproteobacteria</taxon>
        <taxon>Hyphomicrobiales</taxon>
        <taxon>Phyllobacteriaceae</taxon>
        <taxon>Chelativorans</taxon>
    </lineage>
</organism>
<feature type="region of interest" description="Disordered" evidence="1">
    <location>
        <begin position="155"/>
        <end position="182"/>
    </location>
</feature>
<dbReference type="PANTHER" id="PTHR43792">
    <property type="entry name" value="GNAT FAMILY, PUTATIVE (AFU_ORTHOLOGUE AFUA_3G00765)-RELATED-RELATED"/>
    <property type="match status" value="1"/>
</dbReference>
<keyword evidence="3" id="KW-0808">Transferase</keyword>
<evidence type="ECO:0000256" key="1">
    <source>
        <dbReference type="SAM" id="MobiDB-lite"/>
    </source>
</evidence>
<dbReference type="InterPro" id="IPR000182">
    <property type="entry name" value="GNAT_dom"/>
</dbReference>
<dbReference type="SUPFAM" id="SSF55729">
    <property type="entry name" value="Acyl-CoA N-acyltransferases (Nat)"/>
    <property type="match status" value="1"/>
</dbReference>
<dbReference type="PROSITE" id="PS51186">
    <property type="entry name" value="GNAT"/>
    <property type="match status" value="1"/>
</dbReference>
<dbReference type="Gene3D" id="3.40.630.30">
    <property type="match status" value="1"/>
</dbReference>
<evidence type="ECO:0000313" key="3">
    <source>
        <dbReference type="EMBL" id="MFC0209520.1"/>
    </source>
</evidence>
<dbReference type="InterPro" id="IPR016181">
    <property type="entry name" value="Acyl_CoA_acyltransferase"/>
</dbReference>
<feature type="compositionally biased region" description="Basic residues" evidence="1">
    <location>
        <begin position="169"/>
        <end position="182"/>
    </location>
</feature>
<comment type="caution">
    <text evidence="3">The sequence shown here is derived from an EMBL/GenBank/DDBJ whole genome shotgun (WGS) entry which is preliminary data.</text>
</comment>
<dbReference type="Pfam" id="PF13302">
    <property type="entry name" value="Acetyltransf_3"/>
    <property type="match status" value="1"/>
</dbReference>
<keyword evidence="3" id="KW-0012">Acyltransferase</keyword>
<evidence type="ECO:0000259" key="2">
    <source>
        <dbReference type="PROSITE" id="PS51186"/>
    </source>
</evidence>
<protein>
    <submittedName>
        <fullName evidence="3">GNAT family N-acetyltransferase</fullName>
        <ecNumber evidence="3">2.3.-.-</ecNumber>
    </submittedName>
</protein>
<accession>A0ABV6DA97</accession>
<dbReference type="EMBL" id="JBHLXD010000023">
    <property type="protein sequence ID" value="MFC0209520.1"/>
    <property type="molecule type" value="Genomic_DNA"/>
</dbReference>